<dbReference type="EMBL" id="JANPWB010000012">
    <property type="protein sequence ID" value="KAJ1120624.1"/>
    <property type="molecule type" value="Genomic_DNA"/>
</dbReference>
<sequence>MWVGTAGWALPQCVAGPVLTLAPRSTTVPAIPLRMADLEELLAHVSHYEVIKAHDVVPPSDAYPVPSTTSQLPAEALIFLVQTDPKPKEAAPQCIDCRGEENGILARHYNDGASFLDLRNTSGLETLPETAGPFTGQLRY</sequence>
<keyword evidence="3" id="KW-1185">Reference proteome</keyword>
<gene>
    <name evidence="2" type="ORF">NDU88_008786</name>
</gene>
<feature type="chain" id="PRO_5043563583" evidence="1">
    <location>
        <begin position="16"/>
        <end position="140"/>
    </location>
</feature>
<evidence type="ECO:0000313" key="2">
    <source>
        <dbReference type="EMBL" id="KAJ1120624.1"/>
    </source>
</evidence>
<evidence type="ECO:0000256" key="1">
    <source>
        <dbReference type="SAM" id="SignalP"/>
    </source>
</evidence>
<evidence type="ECO:0000313" key="3">
    <source>
        <dbReference type="Proteomes" id="UP001066276"/>
    </source>
</evidence>
<organism evidence="2 3">
    <name type="scientific">Pleurodeles waltl</name>
    <name type="common">Iberian ribbed newt</name>
    <dbReference type="NCBI Taxonomy" id="8319"/>
    <lineage>
        <taxon>Eukaryota</taxon>
        <taxon>Metazoa</taxon>
        <taxon>Chordata</taxon>
        <taxon>Craniata</taxon>
        <taxon>Vertebrata</taxon>
        <taxon>Euteleostomi</taxon>
        <taxon>Amphibia</taxon>
        <taxon>Batrachia</taxon>
        <taxon>Caudata</taxon>
        <taxon>Salamandroidea</taxon>
        <taxon>Salamandridae</taxon>
        <taxon>Pleurodelinae</taxon>
        <taxon>Pleurodeles</taxon>
    </lineage>
</organism>
<keyword evidence="1" id="KW-0732">Signal</keyword>
<name>A0AAV7P093_PLEWA</name>
<proteinExistence type="predicted"/>
<feature type="signal peptide" evidence="1">
    <location>
        <begin position="1"/>
        <end position="15"/>
    </location>
</feature>
<dbReference type="Proteomes" id="UP001066276">
    <property type="component" value="Chromosome 8"/>
</dbReference>
<accession>A0AAV7P093</accession>
<protein>
    <submittedName>
        <fullName evidence="2">Uncharacterized protein</fullName>
    </submittedName>
</protein>
<reference evidence="2" key="1">
    <citation type="journal article" date="2022" name="bioRxiv">
        <title>Sequencing and chromosome-scale assembly of the giantPleurodeles waltlgenome.</title>
        <authorList>
            <person name="Brown T."/>
            <person name="Elewa A."/>
            <person name="Iarovenko S."/>
            <person name="Subramanian E."/>
            <person name="Araus A.J."/>
            <person name="Petzold A."/>
            <person name="Susuki M."/>
            <person name="Suzuki K.-i.T."/>
            <person name="Hayashi T."/>
            <person name="Toyoda A."/>
            <person name="Oliveira C."/>
            <person name="Osipova E."/>
            <person name="Leigh N.D."/>
            <person name="Simon A."/>
            <person name="Yun M.H."/>
        </authorList>
    </citation>
    <scope>NUCLEOTIDE SEQUENCE</scope>
    <source>
        <strain evidence="2">20211129_DDA</strain>
        <tissue evidence="2">Liver</tissue>
    </source>
</reference>
<dbReference type="AlphaFoldDB" id="A0AAV7P093"/>
<comment type="caution">
    <text evidence="2">The sequence shown here is derived from an EMBL/GenBank/DDBJ whole genome shotgun (WGS) entry which is preliminary data.</text>
</comment>